<keyword evidence="2" id="KW-0789">Thiol protease inhibitor</keyword>
<dbReference type="GO" id="GO:0004523">
    <property type="term" value="F:RNA-DNA hybrid ribonuclease activity"/>
    <property type="evidence" value="ECO:0007669"/>
    <property type="project" value="InterPro"/>
</dbReference>
<organism evidence="5 6">
    <name type="scientific">Microthlaspi erraticum</name>
    <dbReference type="NCBI Taxonomy" id="1685480"/>
    <lineage>
        <taxon>Eukaryota</taxon>
        <taxon>Viridiplantae</taxon>
        <taxon>Streptophyta</taxon>
        <taxon>Embryophyta</taxon>
        <taxon>Tracheophyta</taxon>
        <taxon>Spermatophyta</taxon>
        <taxon>Magnoliopsida</taxon>
        <taxon>eudicotyledons</taxon>
        <taxon>Gunneridae</taxon>
        <taxon>Pentapetalae</taxon>
        <taxon>rosids</taxon>
        <taxon>malvids</taxon>
        <taxon>Brassicales</taxon>
        <taxon>Brassicaceae</taxon>
        <taxon>Coluteocarpeae</taxon>
        <taxon>Microthlaspi</taxon>
    </lineage>
</organism>
<name>A0A6D2ILN9_9BRAS</name>
<reference evidence="5 6" key="1">
    <citation type="submission" date="2020-01" db="EMBL/GenBank/DDBJ databases">
        <authorList>
            <person name="Mishra B."/>
        </authorList>
    </citation>
    <scope>NUCLEOTIDE SEQUENCE [LARGE SCALE GENOMIC DNA]</scope>
</reference>
<dbReference type="InterPro" id="IPR046350">
    <property type="entry name" value="Cystatin_sf"/>
</dbReference>
<protein>
    <recommendedName>
        <fullName evidence="3">Cystatin domain-containing protein</fullName>
    </recommendedName>
</protein>
<dbReference type="PANTHER" id="PTHR47364">
    <property type="entry name" value="CYSTEINE PROTEINASE INHIBITOR 5"/>
    <property type="match status" value="1"/>
</dbReference>
<evidence type="ECO:0000313" key="4">
    <source>
        <dbReference type="EMBL" id="CAA7025685.1"/>
    </source>
</evidence>
<sequence>MEVSEPIETMSEITQIPVAETITCFTDGACQAASGVAGAGWMFIDSNGEELGGGYGAERDVLSPITTEALAIKSALHNAFDLGYANLQIKSDAHDLIGAITRQEQIKEIDGLLNDINTLASMFTSISFSFIPRSENTLAKKKNMEDIITGGWGPIKDIKDPGVDVIANFAVSEFNKHNNSKVKFHTVVSGEFQHVQGVNFRLVLDVSDEEDGGCKTYEAQVHEQAWLDSMVLKYFKPVN</sequence>
<dbReference type="SUPFAM" id="SSF54403">
    <property type="entry name" value="Cystatin/monellin"/>
    <property type="match status" value="1"/>
</dbReference>
<dbReference type="GO" id="GO:0003676">
    <property type="term" value="F:nucleic acid binding"/>
    <property type="evidence" value="ECO:0007669"/>
    <property type="project" value="InterPro"/>
</dbReference>
<evidence type="ECO:0000259" key="3">
    <source>
        <dbReference type="SMART" id="SM00043"/>
    </source>
</evidence>
<feature type="domain" description="Cystatin" evidence="3">
    <location>
        <begin position="147"/>
        <end position="238"/>
    </location>
</feature>
<dbReference type="AlphaFoldDB" id="A0A6D2ILN9"/>
<gene>
    <name evidence="4" type="ORF">MERR_LOCUS12920</name>
    <name evidence="5" type="ORF">MERR_LOCUS18454</name>
</gene>
<keyword evidence="1" id="KW-0646">Protease inhibitor</keyword>
<dbReference type="InterPro" id="IPR002156">
    <property type="entry name" value="RNaseH_domain"/>
</dbReference>
<dbReference type="OrthoDB" id="2016588at2759"/>
<dbReference type="EMBL" id="CACVBM020001032">
    <property type="protein sequence ID" value="CAA7025685.1"/>
    <property type="molecule type" value="Genomic_DNA"/>
</dbReference>
<dbReference type="Pfam" id="PF13456">
    <property type="entry name" value="RVT_3"/>
    <property type="match status" value="1"/>
</dbReference>
<dbReference type="InterPro" id="IPR036397">
    <property type="entry name" value="RNaseH_sf"/>
</dbReference>
<dbReference type="EMBL" id="CACVBM020001105">
    <property type="protein sequence ID" value="CAA7031219.1"/>
    <property type="molecule type" value="Genomic_DNA"/>
</dbReference>
<dbReference type="SMART" id="SM00043">
    <property type="entry name" value="CY"/>
    <property type="match status" value="1"/>
</dbReference>
<proteinExistence type="predicted"/>
<dbReference type="CDD" id="cd00042">
    <property type="entry name" value="CY"/>
    <property type="match status" value="1"/>
</dbReference>
<dbReference type="PANTHER" id="PTHR47364:SF2">
    <property type="entry name" value="CYSTEINE PROTEINASE INHIBITOR 5"/>
    <property type="match status" value="1"/>
</dbReference>
<evidence type="ECO:0000313" key="6">
    <source>
        <dbReference type="Proteomes" id="UP000467841"/>
    </source>
</evidence>
<keyword evidence="6" id="KW-1185">Reference proteome</keyword>
<dbReference type="CDD" id="cd06222">
    <property type="entry name" value="RNase_H_like"/>
    <property type="match status" value="1"/>
</dbReference>
<dbReference type="Gene3D" id="3.30.420.10">
    <property type="entry name" value="Ribonuclease H-like superfamily/Ribonuclease H"/>
    <property type="match status" value="1"/>
</dbReference>
<dbReference type="InterPro" id="IPR000010">
    <property type="entry name" value="Cystatin_dom"/>
</dbReference>
<dbReference type="Gene3D" id="3.10.450.10">
    <property type="match status" value="1"/>
</dbReference>
<dbReference type="GO" id="GO:0004869">
    <property type="term" value="F:cysteine-type endopeptidase inhibitor activity"/>
    <property type="evidence" value="ECO:0007669"/>
    <property type="project" value="UniProtKB-KW"/>
</dbReference>
<evidence type="ECO:0000256" key="2">
    <source>
        <dbReference type="ARBA" id="ARBA00022704"/>
    </source>
</evidence>
<evidence type="ECO:0000256" key="1">
    <source>
        <dbReference type="ARBA" id="ARBA00022690"/>
    </source>
</evidence>
<dbReference type="Proteomes" id="UP000467841">
    <property type="component" value="Unassembled WGS sequence"/>
</dbReference>
<evidence type="ECO:0000313" key="5">
    <source>
        <dbReference type="EMBL" id="CAA7031219.1"/>
    </source>
</evidence>
<dbReference type="Pfam" id="PF16845">
    <property type="entry name" value="SQAPI"/>
    <property type="match status" value="1"/>
</dbReference>
<dbReference type="InterPro" id="IPR044730">
    <property type="entry name" value="RNase_H-like_dom_plant"/>
</dbReference>
<accession>A0A6D2ILN9</accession>
<dbReference type="InterPro" id="IPR012337">
    <property type="entry name" value="RNaseH-like_sf"/>
</dbReference>
<dbReference type="SUPFAM" id="SSF53098">
    <property type="entry name" value="Ribonuclease H-like"/>
    <property type="match status" value="1"/>
</dbReference>